<feature type="compositionally biased region" description="Polar residues" evidence="14">
    <location>
        <begin position="1169"/>
        <end position="1191"/>
    </location>
</feature>
<dbReference type="GO" id="GO:0008270">
    <property type="term" value="F:zinc ion binding"/>
    <property type="evidence" value="ECO:0007669"/>
    <property type="project" value="UniProtKB-KW"/>
</dbReference>
<evidence type="ECO:0000256" key="11">
    <source>
        <dbReference type="ARBA" id="ARBA00023014"/>
    </source>
</evidence>
<dbReference type="SMART" id="SM00486">
    <property type="entry name" value="POLBc"/>
    <property type="match status" value="1"/>
</dbReference>
<dbReference type="InterPro" id="IPR013697">
    <property type="entry name" value="DNA_pol_e_suA_C"/>
</dbReference>
<dbReference type="GO" id="GO:0051539">
    <property type="term" value="F:4 iron, 4 sulfur cluster binding"/>
    <property type="evidence" value="ECO:0007669"/>
    <property type="project" value="UniProtKB-KW"/>
</dbReference>
<evidence type="ECO:0000259" key="15">
    <source>
        <dbReference type="SMART" id="SM01159"/>
    </source>
</evidence>
<keyword evidence="10 13" id="KW-0408">Iron</keyword>
<dbReference type="Proteomes" id="UP000530660">
    <property type="component" value="Unassembled WGS sequence"/>
</dbReference>
<evidence type="ECO:0000256" key="7">
    <source>
        <dbReference type="ARBA" id="ARBA00022771"/>
    </source>
</evidence>
<evidence type="ECO:0000313" key="17">
    <source>
        <dbReference type="Proteomes" id="UP000530660"/>
    </source>
</evidence>
<dbReference type="GO" id="GO:0045004">
    <property type="term" value="P:DNA replication proofreading"/>
    <property type="evidence" value="ECO:0007669"/>
    <property type="project" value="TreeGrafter"/>
</dbReference>
<dbReference type="Gene3D" id="3.30.342.10">
    <property type="entry name" value="DNA Polymerase, chain B, domain 1"/>
    <property type="match status" value="1"/>
</dbReference>
<keyword evidence="8 13" id="KW-0862">Zinc</keyword>
<comment type="subcellular location">
    <subcellularLocation>
        <location evidence="1 13">Nucleus</location>
    </subcellularLocation>
</comment>
<dbReference type="GO" id="GO:0006297">
    <property type="term" value="P:nucleotide-excision repair, DNA gap filling"/>
    <property type="evidence" value="ECO:0007669"/>
    <property type="project" value="TreeGrafter"/>
</dbReference>
<keyword evidence="7 13" id="KW-0863">Zinc-finger</keyword>
<dbReference type="InterPro" id="IPR055191">
    <property type="entry name" value="POL2_thumb"/>
</dbReference>
<dbReference type="Gene3D" id="1.10.132.60">
    <property type="entry name" value="DNA polymerase family B, C-terminal domain"/>
    <property type="match status" value="1"/>
</dbReference>
<keyword evidence="4 13" id="KW-0808">Transferase</keyword>
<evidence type="ECO:0000256" key="4">
    <source>
        <dbReference type="ARBA" id="ARBA00022679"/>
    </source>
</evidence>
<proteinExistence type="inferred from homology"/>
<evidence type="ECO:0000256" key="1">
    <source>
        <dbReference type="ARBA" id="ARBA00004123"/>
    </source>
</evidence>
<dbReference type="Pfam" id="PF08490">
    <property type="entry name" value="DUF1744"/>
    <property type="match status" value="2"/>
</dbReference>
<dbReference type="SUPFAM" id="SSF56672">
    <property type="entry name" value="DNA/RNA polymerases"/>
    <property type="match status" value="1"/>
</dbReference>
<dbReference type="InterPro" id="IPR006133">
    <property type="entry name" value="DNA-dir_DNA_pol_B_exonuc"/>
</dbReference>
<dbReference type="GO" id="GO:0008310">
    <property type="term" value="F:single-stranded DNA 3'-5' DNA exonuclease activity"/>
    <property type="evidence" value="ECO:0007669"/>
    <property type="project" value="TreeGrafter"/>
</dbReference>
<dbReference type="EMBL" id="VWRR01000002">
    <property type="protein sequence ID" value="KAF6004769.1"/>
    <property type="molecule type" value="Genomic_DNA"/>
</dbReference>
<keyword evidence="13" id="KW-0235">DNA replication</keyword>
<feature type="region of interest" description="Disordered" evidence="14">
    <location>
        <begin position="1"/>
        <end position="44"/>
    </location>
</feature>
<keyword evidence="12 13" id="KW-0539">Nucleus</keyword>
<dbReference type="GO" id="GO:0003677">
    <property type="term" value="F:DNA binding"/>
    <property type="evidence" value="ECO:0007669"/>
    <property type="project" value="UniProtKB-KW"/>
</dbReference>
<dbReference type="Gene3D" id="3.30.420.10">
    <property type="entry name" value="Ribonuclease H-like superfamily/Ribonuclease H"/>
    <property type="match status" value="1"/>
</dbReference>
<evidence type="ECO:0000256" key="12">
    <source>
        <dbReference type="ARBA" id="ARBA00023242"/>
    </source>
</evidence>
<dbReference type="InterPro" id="IPR006172">
    <property type="entry name" value="DNA-dir_DNA_pol_B"/>
</dbReference>
<dbReference type="InterPro" id="IPR036397">
    <property type="entry name" value="RNaseH_sf"/>
</dbReference>
<evidence type="ECO:0000256" key="13">
    <source>
        <dbReference type="RuleBase" id="RU365029"/>
    </source>
</evidence>
<dbReference type="InterPro" id="IPR043502">
    <property type="entry name" value="DNA/RNA_pol_sf"/>
</dbReference>
<evidence type="ECO:0000256" key="2">
    <source>
        <dbReference type="ARBA" id="ARBA00005755"/>
    </source>
</evidence>
<dbReference type="GO" id="GO:0008622">
    <property type="term" value="C:epsilon DNA polymerase complex"/>
    <property type="evidence" value="ECO:0007669"/>
    <property type="project" value="InterPro"/>
</dbReference>
<dbReference type="OrthoDB" id="10060449at2759"/>
<dbReference type="SMART" id="SM01159">
    <property type="entry name" value="DUF1744"/>
    <property type="match status" value="1"/>
</dbReference>
<dbReference type="InterPro" id="IPR042087">
    <property type="entry name" value="DNA_pol_B_thumb"/>
</dbReference>
<evidence type="ECO:0000313" key="16">
    <source>
        <dbReference type="EMBL" id="KAF6004769.1"/>
    </source>
</evidence>
<dbReference type="SUPFAM" id="SSF53098">
    <property type="entry name" value="Ribonuclease H-like"/>
    <property type="match status" value="1"/>
</dbReference>
<comment type="function">
    <text evidence="13">DNA polymerase II participates in chromosomal DNA replication.</text>
</comment>
<keyword evidence="11 13" id="KW-0411">Iron-sulfur</keyword>
<dbReference type="GO" id="GO:0003887">
    <property type="term" value="F:DNA-directed DNA polymerase activity"/>
    <property type="evidence" value="ECO:0007669"/>
    <property type="project" value="UniProtKB-KW"/>
</dbReference>
<organism evidence="16 17">
    <name type="scientific">Cyanidiococcus yangmingshanensis</name>
    <dbReference type="NCBI Taxonomy" id="2690220"/>
    <lineage>
        <taxon>Eukaryota</taxon>
        <taxon>Rhodophyta</taxon>
        <taxon>Bangiophyceae</taxon>
        <taxon>Cyanidiales</taxon>
        <taxon>Cyanidiaceae</taxon>
        <taxon>Cyanidiococcus</taxon>
    </lineage>
</organism>
<dbReference type="GO" id="GO:0006272">
    <property type="term" value="P:leading strand elongation"/>
    <property type="evidence" value="ECO:0007669"/>
    <property type="project" value="TreeGrafter"/>
</dbReference>
<comment type="similarity">
    <text evidence="2 13">Belongs to the DNA polymerase type-B family.</text>
</comment>
<dbReference type="Pfam" id="PF22634">
    <property type="entry name" value="POL2_thumb"/>
    <property type="match status" value="1"/>
</dbReference>
<evidence type="ECO:0000256" key="3">
    <source>
        <dbReference type="ARBA" id="ARBA00022485"/>
    </source>
</evidence>
<comment type="catalytic activity">
    <reaction evidence="13">
        <text>DNA(n) + a 2'-deoxyribonucleoside 5'-triphosphate = DNA(n+1) + diphosphate</text>
        <dbReference type="Rhea" id="RHEA:22508"/>
        <dbReference type="Rhea" id="RHEA-COMP:17339"/>
        <dbReference type="Rhea" id="RHEA-COMP:17340"/>
        <dbReference type="ChEBI" id="CHEBI:33019"/>
        <dbReference type="ChEBI" id="CHEBI:61560"/>
        <dbReference type="ChEBI" id="CHEBI:173112"/>
        <dbReference type="EC" id="2.7.7.7"/>
    </reaction>
</comment>
<accession>A0A7J7IPX3</accession>
<evidence type="ECO:0000256" key="5">
    <source>
        <dbReference type="ARBA" id="ARBA00022695"/>
    </source>
</evidence>
<keyword evidence="3 13" id="KW-0004">4Fe-4S</keyword>
<name>A0A7J7IPX3_9RHOD</name>
<dbReference type="GO" id="GO:0000166">
    <property type="term" value="F:nucleotide binding"/>
    <property type="evidence" value="ECO:0007669"/>
    <property type="project" value="InterPro"/>
</dbReference>
<protein>
    <recommendedName>
        <fullName evidence="13">DNA polymerase epsilon catalytic subunit</fullName>
        <ecNumber evidence="13">2.7.7.7</ecNumber>
    </recommendedName>
</protein>
<dbReference type="InterPro" id="IPR023211">
    <property type="entry name" value="DNA_pol_palm_dom_sf"/>
</dbReference>
<reference evidence="16 17" key="1">
    <citation type="journal article" date="2020" name="J. Phycol.">
        <title>Comparative genome analysis reveals Cyanidiococcus gen. nov., a new extremophilic red algal genus sister to Cyanidioschyzon (Cyanidioschyzonaceae, Rhodophyta).</title>
        <authorList>
            <person name="Liu S.-L."/>
            <person name="Chiang Y.-R."/>
            <person name="Yoon H.S."/>
            <person name="Fu H.-Y."/>
        </authorList>
    </citation>
    <scope>NUCLEOTIDE SEQUENCE [LARGE SCALE GENOMIC DNA]</scope>
    <source>
        <strain evidence="16 17">THAL066</strain>
    </source>
</reference>
<dbReference type="InterPro" id="IPR006134">
    <property type="entry name" value="DNA-dir_DNA_pol_B_multi_dom"/>
</dbReference>
<evidence type="ECO:0000256" key="6">
    <source>
        <dbReference type="ARBA" id="ARBA00022723"/>
    </source>
</evidence>
<evidence type="ECO:0000256" key="8">
    <source>
        <dbReference type="ARBA" id="ARBA00022833"/>
    </source>
</evidence>
<evidence type="ECO:0000256" key="14">
    <source>
        <dbReference type="SAM" id="MobiDB-lite"/>
    </source>
</evidence>
<dbReference type="Pfam" id="PF00136">
    <property type="entry name" value="DNA_pol_B"/>
    <property type="match status" value="1"/>
</dbReference>
<dbReference type="GO" id="GO:0006287">
    <property type="term" value="P:base-excision repair, gap-filling"/>
    <property type="evidence" value="ECO:0007669"/>
    <property type="project" value="TreeGrafter"/>
</dbReference>
<dbReference type="EC" id="2.7.7.7" evidence="13"/>
<evidence type="ECO:0000256" key="10">
    <source>
        <dbReference type="ARBA" id="ARBA00023004"/>
    </source>
</evidence>
<feature type="region of interest" description="Disordered" evidence="14">
    <location>
        <begin position="1167"/>
        <end position="1216"/>
    </location>
</feature>
<evidence type="ECO:0000256" key="9">
    <source>
        <dbReference type="ARBA" id="ARBA00022932"/>
    </source>
</evidence>
<keyword evidence="6 13" id="KW-0479">Metal-binding</keyword>
<keyword evidence="13" id="KW-0238">DNA-binding</keyword>
<dbReference type="Gene3D" id="3.90.1600.10">
    <property type="entry name" value="Palm domain of DNA polymerase"/>
    <property type="match status" value="1"/>
</dbReference>
<keyword evidence="5 13" id="KW-0548">Nucleotidyltransferase</keyword>
<keyword evidence="9 13" id="KW-0239">DNA-directed DNA polymerase</keyword>
<comment type="caution">
    <text evidence="16">The sequence shown here is derived from an EMBL/GenBank/DDBJ whole genome shotgun (WGS) entry which is preliminary data.</text>
</comment>
<dbReference type="PANTHER" id="PTHR10670:SF0">
    <property type="entry name" value="DNA POLYMERASE EPSILON CATALYTIC SUBUNIT A"/>
    <property type="match status" value="1"/>
</dbReference>
<dbReference type="InterPro" id="IPR012337">
    <property type="entry name" value="RNaseH-like_sf"/>
</dbReference>
<feature type="domain" description="DNA polymerase epsilon catalytic subunit A C-terminal" evidence="15">
    <location>
        <begin position="1466"/>
        <end position="1778"/>
    </location>
</feature>
<dbReference type="PANTHER" id="PTHR10670">
    <property type="entry name" value="DNA POLYMERASE EPSILON CATALYTIC SUBUNIT A"/>
    <property type="match status" value="1"/>
</dbReference>
<dbReference type="Pfam" id="PF03104">
    <property type="entry name" value="DNA_pol_B_exo1"/>
    <property type="match status" value="1"/>
</dbReference>
<dbReference type="InterPro" id="IPR029703">
    <property type="entry name" value="POL2"/>
</dbReference>
<sequence>MTGRGYEDEDNFAESREFDSDEEDGFSHPRHQSRHGSVRETNNRAMVDARDRMAGFWPLPPCESDGSSTLSERLCMTLSAAVQVSAVDLYFLSGDEIGGDFRATLFYRPYFYVRCASGKETEIESALCRDFGDALCGIHRAELEDLDMLNHLATHTRQTFLRVETFTTDDLVRIRGHLLPYAHSKSERNAGPGRPTIATIGAQLPPSGRGRLTDPYESILELREYDVPYVTRVCIDCKVRCGFWYKVRQPSSPGTCPELSLLEELVERANPTVLAYDIECTKAPLKFPDPFADDEIMMISWVTDGRGFLGVNRQIVSEDIHGFTYAPKLEFESHFTVFNEPDEASLLRRFLQEARVSQPRVFVTYNGDAFDWHFVQVRADRLGISVLEEIGISYSAARGSCRGRSAVHMDCIHWVNRDSYLPQGSRGLKAELAAYSVSDAVATYQLYMKYVQPFIFSLCNILPFGPEDVLRKGSGTLCESLLMCEAHSRAIVAPNKFNTGNGQRTFRNRLLEEETYIGGHVEALQSGIYRADLPIKFRLERAAIEELQSTVDQTLCFAIEKEHRISFEEIANYDQVRSALMEQLERLWHEPARDECPLILHLDVGAMYPNIILTNRLQPHACVTREVCAACDFNGTSDCRRKMQWVWRGEHYPATVGEIESIRASVLASLRARRQHGEKVSEEAADVMFKKRLRDYCMRVHKRTLETTIQTREAWICQRENPFYVDTVRAFRDRRYEYKRLLKQWRKALAESNGTSNEARSMCVLYDSMQMAHKCILNSFYGYVMRKAARWYSMEMAGVVTHTGANIIRLAREWIEKIGVPLELDTDGIWCAIPVSFPNELVFRTHQGRELPMSFLCTVLNMKVAAQYTNHQYQDWSPVDNDYKQRSEFSILFEIDGPYRAMVLPASREEGKSIKKRYAVFHRDGSLAEIKGFEIKRRGELKLIKVLQSEIFERFLDGRTLSECYAAVGETANRWLDVLESNGGLLSDAELMELLAEQTHMSKPLIEYIRVGQKSCAITCAKRIQEFLGQQMVRDKGSHADTAIPVQIFSAEATQRQMYLRKWLRGPAYDFRELLDWDYYRGRLANTVQRIISIPAAFQGRFEPYWLQRRLRDLVSAQKQTTLTGYFGRNRAPVADIEDLVQATGEQLAHELDLSMREPVAQTLVEGASTFSRSELEPSSNLGSKRTGSMPSSPPATRDGTERDPPKRNTPRSVPYRRWLEDTAKPRWHEWLRQRRCQRKLLSGTDLRPRLGGLAVEHADLMGPLHVLSVCSTDVPQVCRLWLQTVRARAFAIPVRVPRHLLVLYRRLPLDALGQPVESSRRMTWCDDRSVVHKLTINDSTISETQLEAIARDAMHLQAGYLACVFGVRVSPILHTVALLGNRLLTSNLPCAGKGTAPESLPYVILCGNRASDRSGRGVWALRSADKLLIFLVGSLWSEKEARAALGRALPDLPACLDNGFQPLANVCTRAEIVPCRNWNSAFRMLGLTLADRFPARLQTHILLVQAALPIEVMRRRVPALNDYPLSVIPYTSSDSSALARTEEIVSHLPFRSQLSSLGRLPVCNLGQDLVAETIDVLVARTQLQCSWPLDLPLKRAKYVADADDLQEPSTWPEISIPGAYTGISIDIEIQDLALVAILQAEALYGVDGAQAPPGSFLDEILRPLVRAWTDLETDADSTAAILTSHLHRWLARGPGGFANRSLYRQLLDLVRRAFKKLMDTLQEMNASVVYCDTAMAYCKFLLESCQARPLFRRLIFAPVLRYMSALLWYDVDNHCAYVIPHAPEEPFQTKHLSPPVRLESRWDFCSELECPNSAPTLAGLVQAAERSGPRDRYASATGVVGLQNPSESIPLLVADEIFELISQLIQEKGRKAAERASTWLFRMCMLHDPWRDAFLPIEHAVNKMLGRSHFAKESESMMIEPIVLDDVICRHCLAVNYLDWRCADYAPTN</sequence>
<comment type="cofactor">
    <cofactor evidence="13">
        <name>[4Fe-4S] cluster</name>
        <dbReference type="ChEBI" id="CHEBI:49883"/>
    </cofactor>
</comment>
<dbReference type="GO" id="GO:0000278">
    <property type="term" value="P:mitotic cell cycle"/>
    <property type="evidence" value="ECO:0007669"/>
    <property type="project" value="TreeGrafter"/>
</dbReference>
<gene>
    <name evidence="16" type="ORF">F1559_001322</name>
</gene>
<keyword evidence="17" id="KW-1185">Reference proteome</keyword>